<gene>
    <name evidence="1" type="ORF">ACJRO7_035770</name>
</gene>
<organism evidence="1 2">
    <name type="scientific">Eucalyptus globulus</name>
    <name type="common">Tasmanian blue gum</name>
    <dbReference type="NCBI Taxonomy" id="34317"/>
    <lineage>
        <taxon>Eukaryota</taxon>
        <taxon>Viridiplantae</taxon>
        <taxon>Streptophyta</taxon>
        <taxon>Embryophyta</taxon>
        <taxon>Tracheophyta</taxon>
        <taxon>Spermatophyta</taxon>
        <taxon>Magnoliopsida</taxon>
        <taxon>eudicotyledons</taxon>
        <taxon>Gunneridae</taxon>
        <taxon>Pentapetalae</taxon>
        <taxon>rosids</taxon>
        <taxon>malvids</taxon>
        <taxon>Myrtales</taxon>
        <taxon>Myrtaceae</taxon>
        <taxon>Myrtoideae</taxon>
        <taxon>Eucalypteae</taxon>
        <taxon>Eucalyptus</taxon>
    </lineage>
</organism>
<comment type="caution">
    <text evidence="1">The sequence shown here is derived from an EMBL/GenBank/DDBJ whole genome shotgun (WGS) entry which is preliminary data.</text>
</comment>
<proteinExistence type="predicted"/>
<sequence>MAISSSKCRSNCHVRSISLPSRSHPTTLRIVDLINKLQSSWDEASTSSSGSICARLSGLEGVYVCLDDLLNIRSTQQTLSCSQREEFINELLDGSIQLLDVCDYIRRTLSCLKEQVSALQSALRRRKGESGIEMGVAEYTNFRKRMKKDAKRLMAVSRKMAAKFEDGQLENEDHHLSSVMRVVRDANILSTSIFQSLLSFMAIQMSRPNRQISKWSIVSKLVHSKGAISCDEEDKQEAVNELESVDCTLTTMCKHMSREGADIEKLQVTQCKLEDLEIGIGRIEDALEGLYRCLIRTRASLLNIMSQ</sequence>
<dbReference type="EMBL" id="JBJKBG010000009">
    <property type="protein sequence ID" value="KAL3723655.1"/>
    <property type="molecule type" value="Genomic_DNA"/>
</dbReference>
<dbReference type="PANTHER" id="PTHR33070">
    <property type="entry name" value="OS06G0725500 PROTEIN"/>
    <property type="match status" value="1"/>
</dbReference>
<name>A0ABD3J9R2_EUCGL</name>
<dbReference type="InterPro" id="IPR004320">
    <property type="entry name" value="BPS1_pln"/>
</dbReference>
<dbReference type="PANTHER" id="PTHR33070:SF109">
    <property type="entry name" value="DOMAIN PROTEIN, PUTATIVE (DUF241)-RELATED"/>
    <property type="match status" value="1"/>
</dbReference>
<dbReference type="Pfam" id="PF03087">
    <property type="entry name" value="BPS1"/>
    <property type="match status" value="1"/>
</dbReference>
<evidence type="ECO:0000313" key="1">
    <source>
        <dbReference type="EMBL" id="KAL3723655.1"/>
    </source>
</evidence>
<accession>A0ABD3J9R2</accession>
<reference evidence="1 2" key="1">
    <citation type="submission" date="2024-11" db="EMBL/GenBank/DDBJ databases">
        <title>Chromosome-level genome assembly of Eucalyptus globulus Labill. provides insights into its genome evolution.</title>
        <authorList>
            <person name="Li X."/>
        </authorList>
    </citation>
    <scope>NUCLEOTIDE SEQUENCE [LARGE SCALE GENOMIC DNA]</scope>
    <source>
        <strain evidence="1">CL2024</strain>
        <tissue evidence="1">Fresh tender leaves</tissue>
    </source>
</reference>
<keyword evidence="2" id="KW-1185">Reference proteome</keyword>
<dbReference type="Proteomes" id="UP001634007">
    <property type="component" value="Unassembled WGS sequence"/>
</dbReference>
<evidence type="ECO:0000313" key="2">
    <source>
        <dbReference type="Proteomes" id="UP001634007"/>
    </source>
</evidence>
<dbReference type="AlphaFoldDB" id="A0ABD3J9R2"/>
<evidence type="ECO:0008006" key="3">
    <source>
        <dbReference type="Google" id="ProtNLM"/>
    </source>
</evidence>
<protein>
    <recommendedName>
        <fullName evidence="3">DUF241 domain protein</fullName>
    </recommendedName>
</protein>